<dbReference type="GeneID" id="20329675"/>
<protein>
    <recommendedName>
        <fullName evidence="5">MD-2-related lipid-recognition domain-containing protein</fullName>
    </recommendedName>
</protein>
<dbReference type="OrthoDB" id="4937502at2759"/>
<gene>
    <name evidence="6" type="ORF">T265_15510</name>
</gene>
<dbReference type="STRING" id="6198.A0A074YXL4"/>
<reference evidence="6 7" key="1">
    <citation type="submission" date="2013-11" db="EMBL/GenBank/DDBJ databases">
        <title>Opisthorchis viverrini - life in the bile duct.</title>
        <authorList>
            <person name="Young N.D."/>
            <person name="Nagarajan N."/>
            <person name="Lin S.J."/>
            <person name="Korhonen P.K."/>
            <person name="Jex A.R."/>
            <person name="Hall R.S."/>
            <person name="Safavi-Hemami H."/>
            <person name="Kaewkong W."/>
            <person name="Bertrand D."/>
            <person name="Gao S."/>
            <person name="Seet Q."/>
            <person name="Wongkham S."/>
            <person name="Teh B.T."/>
            <person name="Wongkham C."/>
            <person name="Intapan P.M."/>
            <person name="Maleewong W."/>
            <person name="Yang X."/>
            <person name="Hu M."/>
            <person name="Wang Z."/>
            <person name="Hofmann A."/>
            <person name="Sternberg P.W."/>
            <person name="Tan P."/>
            <person name="Wang J."/>
            <person name="Gasser R.B."/>
        </authorList>
    </citation>
    <scope>NUCLEOTIDE SEQUENCE [LARGE SCALE GENOMIC DNA]</scope>
</reference>
<keyword evidence="3" id="KW-0964">Secreted</keyword>
<evidence type="ECO:0000256" key="4">
    <source>
        <dbReference type="SAM" id="SignalP"/>
    </source>
</evidence>
<evidence type="ECO:0000259" key="5">
    <source>
        <dbReference type="Pfam" id="PF02221"/>
    </source>
</evidence>
<feature type="non-terminal residue" evidence="6">
    <location>
        <position position="124"/>
    </location>
</feature>
<organism evidence="6 7">
    <name type="scientific">Opisthorchis viverrini</name>
    <name type="common">Southeast Asian liver fluke</name>
    <dbReference type="NCBI Taxonomy" id="6198"/>
    <lineage>
        <taxon>Eukaryota</taxon>
        <taxon>Metazoa</taxon>
        <taxon>Spiralia</taxon>
        <taxon>Lophotrochozoa</taxon>
        <taxon>Platyhelminthes</taxon>
        <taxon>Trematoda</taxon>
        <taxon>Digenea</taxon>
        <taxon>Opisthorchiida</taxon>
        <taxon>Opisthorchiata</taxon>
        <taxon>Opisthorchiidae</taxon>
        <taxon>Opisthorchis</taxon>
    </lineage>
</organism>
<evidence type="ECO:0000313" key="6">
    <source>
        <dbReference type="EMBL" id="KER19541.1"/>
    </source>
</evidence>
<dbReference type="FunFam" id="2.60.40.770:FF:000001">
    <property type="entry name" value="NPC intracellular cholesterol transporter 2"/>
    <property type="match status" value="1"/>
</dbReference>
<evidence type="ECO:0000256" key="3">
    <source>
        <dbReference type="ARBA" id="ARBA00022525"/>
    </source>
</evidence>
<dbReference type="RefSeq" id="XP_009176712.1">
    <property type="nucleotide sequence ID" value="XM_009178448.1"/>
</dbReference>
<dbReference type="GO" id="GO:0005576">
    <property type="term" value="C:extracellular region"/>
    <property type="evidence" value="ECO:0007669"/>
    <property type="project" value="UniProtKB-SubCell"/>
</dbReference>
<sequence length="124" mass="13772">MPTPVHRSLLLVVTAFFYASALDVHYKDCGSIVPVGDVTVEPCTRQPCELRRGGSTKFGIQFQPDQDAEYLGQAEARTVVWGVAVPITLHSPHICGHVHPKCPLKAGHWYRYSTTIHIDKTYSP</sequence>
<accession>A0A074YXL4</accession>
<comment type="similarity">
    <text evidence="2">Belongs to the NPC2 family.</text>
</comment>
<dbReference type="AlphaFoldDB" id="A0A074YXL4"/>
<comment type="subcellular location">
    <subcellularLocation>
        <location evidence="1">Secreted</location>
    </subcellularLocation>
</comment>
<name>A0A074YXL4_OPIVI</name>
<dbReference type="InterPro" id="IPR014756">
    <property type="entry name" value="Ig_E-set"/>
</dbReference>
<feature type="domain" description="MD-2-related lipid-recognition" evidence="5">
    <location>
        <begin position="24"/>
        <end position="124"/>
    </location>
</feature>
<evidence type="ECO:0000256" key="2">
    <source>
        <dbReference type="ARBA" id="ARBA00006370"/>
    </source>
</evidence>
<proteinExistence type="inferred from homology"/>
<dbReference type="SUPFAM" id="SSF81296">
    <property type="entry name" value="E set domains"/>
    <property type="match status" value="1"/>
</dbReference>
<dbReference type="KEGG" id="ovi:T265_15510"/>
<feature type="signal peptide" evidence="4">
    <location>
        <begin position="1"/>
        <end position="21"/>
    </location>
</feature>
<keyword evidence="4" id="KW-0732">Signal</keyword>
<evidence type="ECO:0000256" key="1">
    <source>
        <dbReference type="ARBA" id="ARBA00004613"/>
    </source>
</evidence>
<dbReference type="InterPro" id="IPR003172">
    <property type="entry name" value="ML_dom"/>
</dbReference>
<dbReference type="Gene3D" id="2.60.40.770">
    <property type="match status" value="1"/>
</dbReference>
<keyword evidence="7" id="KW-1185">Reference proteome</keyword>
<dbReference type="Pfam" id="PF02221">
    <property type="entry name" value="E1_DerP2_DerF2"/>
    <property type="match status" value="1"/>
</dbReference>
<evidence type="ECO:0000313" key="7">
    <source>
        <dbReference type="Proteomes" id="UP000054324"/>
    </source>
</evidence>
<dbReference type="CTD" id="20329675"/>
<dbReference type="Proteomes" id="UP000054324">
    <property type="component" value="Unassembled WGS sequence"/>
</dbReference>
<dbReference type="EMBL" id="KL597181">
    <property type="protein sequence ID" value="KER19541.1"/>
    <property type="molecule type" value="Genomic_DNA"/>
</dbReference>
<feature type="chain" id="PRO_5001703799" description="MD-2-related lipid-recognition domain-containing protein" evidence="4">
    <location>
        <begin position="22"/>
        <end position="124"/>
    </location>
</feature>